<name>A0ABV1VTW7_9ACTN</name>
<protein>
    <recommendedName>
        <fullName evidence="3">Transposase IS111A/IS1328/IS1533 N-terminal domain-containing protein</fullName>
    </recommendedName>
</protein>
<proteinExistence type="predicted"/>
<keyword evidence="2" id="KW-1185">Reference proteome</keyword>
<reference evidence="1 2" key="1">
    <citation type="submission" date="2024-06" db="EMBL/GenBank/DDBJ databases">
        <title>The Natural Products Discovery Center: Release of the First 8490 Sequenced Strains for Exploring Actinobacteria Biosynthetic Diversity.</title>
        <authorList>
            <person name="Kalkreuter E."/>
            <person name="Kautsar S.A."/>
            <person name="Yang D."/>
            <person name="Bader C.D."/>
            <person name="Teijaro C.N."/>
            <person name="Fluegel L."/>
            <person name="Davis C.M."/>
            <person name="Simpson J.R."/>
            <person name="Lauterbach L."/>
            <person name="Steele A.D."/>
            <person name="Gui C."/>
            <person name="Meng S."/>
            <person name="Li G."/>
            <person name="Viehrig K."/>
            <person name="Ye F."/>
            <person name="Su P."/>
            <person name="Kiefer A.F."/>
            <person name="Nichols A."/>
            <person name="Cepeda A.J."/>
            <person name="Yan W."/>
            <person name="Fan B."/>
            <person name="Jiang Y."/>
            <person name="Adhikari A."/>
            <person name="Zheng C.-J."/>
            <person name="Schuster L."/>
            <person name="Cowan T.M."/>
            <person name="Smanski M.J."/>
            <person name="Chevrette M.G."/>
            <person name="De Carvalho L.P.S."/>
            <person name="Shen B."/>
        </authorList>
    </citation>
    <scope>NUCLEOTIDE SEQUENCE [LARGE SCALE GENOMIC DNA]</scope>
    <source>
        <strain evidence="1 2">NPDC000632</strain>
    </source>
</reference>
<sequence length="143" mass="15053">MWARKRGTVRRAGVESAGTFGAGLSRYLLAQQVQVYEVKRPDRSARRLLGKSDPLDAQAAARAVLSGRARARAKSGDGPVHRARIYKLAQDSVVKARAQAINQRKAVLVIATASCGNACRASATPSCSTPAPASAHSPPVIHG</sequence>
<comment type="caution">
    <text evidence="1">The sequence shown here is derived from an EMBL/GenBank/DDBJ whole genome shotgun (WGS) entry which is preliminary data.</text>
</comment>
<dbReference type="Proteomes" id="UP001490330">
    <property type="component" value="Unassembled WGS sequence"/>
</dbReference>
<evidence type="ECO:0000313" key="1">
    <source>
        <dbReference type="EMBL" id="MER6909930.1"/>
    </source>
</evidence>
<evidence type="ECO:0008006" key="3">
    <source>
        <dbReference type="Google" id="ProtNLM"/>
    </source>
</evidence>
<evidence type="ECO:0000313" key="2">
    <source>
        <dbReference type="Proteomes" id="UP001490330"/>
    </source>
</evidence>
<gene>
    <name evidence="1" type="ORF">ABT322_40825</name>
</gene>
<dbReference type="EMBL" id="JBEPCV010000088">
    <property type="protein sequence ID" value="MER6909930.1"/>
    <property type="molecule type" value="Genomic_DNA"/>
</dbReference>
<accession>A0ABV1VTW7</accession>
<organism evidence="1 2">
    <name type="scientific">Streptomyces flaveolus</name>
    <dbReference type="NCBI Taxonomy" id="67297"/>
    <lineage>
        <taxon>Bacteria</taxon>
        <taxon>Bacillati</taxon>
        <taxon>Actinomycetota</taxon>
        <taxon>Actinomycetes</taxon>
        <taxon>Kitasatosporales</taxon>
        <taxon>Streptomycetaceae</taxon>
        <taxon>Streptomyces</taxon>
    </lineage>
</organism>
<dbReference type="RefSeq" id="WP_350726507.1">
    <property type="nucleotide sequence ID" value="NZ_JBEPCO010000099.1"/>
</dbReference>